<evidence type="ECO:0000313" key="2">
    <source>
        <dbReference type="EMBL" id="PIZ93837.1"/>
    </source>
</evidence>
<dbReference type="PANTHER" id="PTHR11079">
    <property type="entry name" value="CYTOSINE DEAMINASE FAMILY MEMBER"/>
    <property type="match status" value="1"/>
</dbReference>
<gene>
    <name evidence="2" type="ORF">COX82_01855</name>
</gene>
<feature type="non-terminal residue" evidence="2">
    <location>
        <position position="82"/>
    </location>
</feature>
<comment type="caution">
    <text evidence="2">The sequence shown here is derived from an EMBL/GenBank/DDBJ whole genome shotgun (WGS) entry which is preliminary data.</text>
</comment>
<dbReference type="InterPro" id="IPR002125">
    <property type="entry name" value="CMP_dCMP_dom"/>
</dbReference>
<name>A0A2M7V5G1_9BACT</name>
<dbReference type="Gene3D" id="3.40.140.10">
    <property type="entry name" value="Cytidine Deaminase, domain 2"/>
    <property type="match status" value="1"/>
</dbReference>
<dbReference type="Pfam" id="PF00383">
    <property type="entry name" value="dCMP_cyt_deam_1"/>
    <property type="match status" value="1"/>
</dbReference>
<dbReference type="SUPFAM" id="SSF53927">
    <property type="entry name" value="Cytidine deaminase-like"/>
    <property type="match status" value="1"/>
</dbReference>
<protein>
    <submittedName>
        <fullName evidence="2">Riboflavin biosynthesis protein RibD</fullName>
    </submittedName>
</protein>
<organism evidence="2 3">
    <name type="scientific">Candidatus Magasanikbacteria bacterium CG_4_10_14_0_2_um_filter_41_10</name>
    <dbReference type="NCBI Taxonomy" id="1974638"/>
    <lineage>
        <taxon>Bacteria</taxon>
        <taxon>Candidatus Magasanikiibacteriota</taxon>
    </lineage>
</organism>
<reference evidence="3" key="1">
    <citation type="submission" date="2017-09" db="EMBL/GenBank/DDBJ databases">
        <title>Depth-based differentiation of microbial function through sediment-hosted aquifers and enrichment of novel symbionts in the deep terrestrial subsurface.</title>
        <authorList>
            <person name="Probst A.J."/>
            <person name="Ladd B."/>
            <person name="Jarett J.K."/>
            <person name="Geller-Mcgrath D.E."/>
            <person name="Sieber C.M.K."/>
            <person name="Emerson J.B."/>
            <person name="Anantharaman K."/>
            <person name="Thomas B.C."/>
            <person name="Malmstrom R."/>
            <person name="Stieglmeier M."/>
            <person name="Klingl A."/>
            <person name="Woyke T."/>
            <person name="Ryan C.M."/>
            <person name="Banfield J.F."/>
        </authorList>
    </citation>
    <scope>NUCLEOTIDE SEQUENCE [LARGE SCALE GENOMIC DNA]</scope>
</reference>
<feature type="domain" description="CMP/dCMP-type deaminase" evidence="1">
    <location>
        <begin position="3"/>
        <end position="82"/>
    </location>
</feature>
<accession>A0A2M7V5G1</accession>
<dbReference type="InterPro" id="IPR016193">
    <property type="entry name" value="Cytidine_deaminase-like"/>
</dbReference>
<dbReference type="GO" id="GO:0008835">
    <property type="term" value="F:diaminohydroxyphosphoribosylaminopyrimidine deaminase activity"/>
    <property type="evidence" value="ECO:0007669"/>
    <property type="project" value="TreeGrafter"/>
</dbReference>
<dbReference type="AlphaFoldDB" id="A0A2M7V5G1"/>
<sequence>MTEQDEQYMARAIALAKKGIGKTSPNPVVGAILVRDGHIVGEGYHKKAGTAHAEIRAIRDALKKGHDPKGATLYVTLEPCCH</sequence>
<evidence type="ECO:0000259" key="1">
    <source>
        <dbReference type="PROSITE" id="PS51747"/>
    </source>
</evidence>
<dbReference type="Proteomes" id="UP000228750">
    <property type="component" value="Unassembled WGS sequence"/>
</dbReference>
<proteinExistence type="predicted"/>
<dbReference type="PROSITE" id="PS51747">
    <property type="entry name" value="CYT_DCMP_DEAMINASES_2"/>
    <property type="match status" value="1"/>
</dbReference>
<evidence type="ECO:0000313" key="3">
    <source>
        <dbReference type="Proteomes" id="UP000228750"/>
    </source>
</evidence>
<dbReference type="EMBL" id="PFPJ01000033">
    <property type="protein sequence ID" value="PIZ93837.1"/>
    <property type="molecule type" value="Genomic_DNA"/>
</dbReference>
<dbReference type="PANTHER" id="PTHR11079:SF162">
    <property type="entry name" value="RIBOFLAVIN BIOSYNTHESIS PROTEIN PYRD, CHLOROPLASTIC"/>
    <property type="match status" value="1"/>
</dbReference>